<dbReference type="AlphaFoldDB" id="A0AA38FF91"/>
<evidence type="ECO:0000313" key="1">
    <source>
        <dbReference type="EMBL" id="KAH9299727.1"/>
    </source>
</evidence>
<dbReference type="EMBL" id="JAHRHJ020000010">
    <property type="protein sequence ID" value="KAH9299727.1"/>
    <property type="molecule type" value="Genomic_DNA"/>
</dbReference>
<feature type="non-terminal residue" evidence="1">
    <location>
        <position position="51"/>
    </location>
</feature>
<organism evidence="1 2">
    <name type="scientific">Taxus chinensis</name>
    <name type="common">Chinese yew</name>
    <name type="synonym">Taxus wallichiana var. chinensis</name>
    <dbReference type="NCBI Taxonomy" id="29808"/>
    <lineage>
        <taxon>Eukaryota</taxon>
        <taxon>Viridiplantae</taxon>
        <taxon>Streptophyta</taxon>
        <taxon>Embryophyta</taxon>
        <taxon>Tracheophyta</taxon>
        <taxon>Spermatophyta</taxon>
        <taxon>Pinopsida</taxon>
        <taxon>Pinidae</taxon>
        <taxon>Conifers II</taxon>
        <taxon>Cupressales</taxon>
        <taxon>Taxaceae</taxon>
        <taxon>Taxus</taxon>
    </lineage>
</organism>
<evidence type="ECO:0000313" key="2">
    <source>
        <dbReference type="Proteomes" id="UP000824469"/>
    </source>
</evidence>
<dbReference type="Proteomes" id="UP000824469">
    <property type="component" value="Unassembled WGS sequence"/>
</dbReference>
<gene>
    <name evidence="1" type="ORF">KI387_031409</name>
</gene>
<sequence>IHPFVKWVPSLNKARVTDRLLIIVKVMKSPGALKLIVNKDDSVEKVVEKVL</sequence>
<name>A0AA38FF91_TAXCH</name>
<protein>
    <submittedName>
        <fullName evidence="1">Uncharacterized protein</fullName>
    </submittedName>
</protein>
<feature type="non-terminal residue" evidence="1">
    <location>
        <position position="1"/>
    </location>
</feature>
<proteinExistence type="predicted"/>
<accession>A0AA38FF91</accession>
<comment type="caution">
    <text evidence="1">The sequence shown here is derived from an EMBL/GenBank/DDBJ whole genome shotgun (WGS) entry which is preliminary data.</text>
</comment>
<reference evidence="1 2" key="1">
    <citation type="journal article" date="2021" name="Nat. Plants">
        <title>The Taxus genome provides insights into paclitaxel biosynthesis.</title>
        <authorList>
            <person name="Xiong X."/>
            <person name="Gou J."/>
            <person name="Liao Q."/>
            <person name="Li Y."/>
            <person name="Zhou Q."/>
            <person name="Bi G."/>
            <person name="Li C."/>
            <person name="Du R."/>
            <person name="Wang X."/>
            <person name="Sun T."/>
            <person name="Guo L."/>
            <person name="Liang H."/>
            <person name="Lu P."/>
            <person name="Wu Y."/>
            <person name="Zhang Z."/>
            <person name="Ro D.K."/>
            <person name="Shang Y."/>
            <person name="Huang S."/>
            <person name="Yan J."/>
        </authorList>
    </citation>
    <scope>NUCLEOTIDE SEQUENCE [LARGE SCALE GENOMIC DNA]</scope>
    <source>
        <strain evidence="1">Ta-2019</strain>
    </source>
</reference>
<keyword evidence="2" id="KW-1185">Reference proteome</keyword>